<proteinExistence type="predicted"/>
<evidence type="ECO:0000313" key="1">
    <source>
        <dbReference type="EMBL" id="GAA3918263.1"/>
    </source>
</evidence>
<keyword evidence="2" id="KW-1185">Reference proteome</keyword>
<comment type="caution">
    <text evidence="1">The sequence shown here is derived from an EMBL/GenBank/DDBJ whole genome shotgun (WGS) entry which is preliminary data.</text>
</comment>
<dbReference type="EMBL" id="BAABAJ010000008">
    <property type="protein sequence ID" value="GAA3918263.1"/>
    <property type="molecule type" value="Genomic_DNA"/>
</dbReference>
<organism evidence="1 2">
    <name type="scientific">Streptomyces gulbargensis</name>
    <dbReference type="NCBI Taxonomy" id="364901"/>
    <lineage>
        <taxon>Bacteria</taxon>
        <taxon>Bacillati</taxon>
        <taxon>Actinomycetota</taxon>
        <taxon>Actinomycetes</taxon>
        <taxon>Kitasatosporales</taxon>
        <taxon>Streptomycetaceae</taxon>
        <taxon>Streptomyces</taxon>
    </lineage>
</organism>
<protein>
    <submittedName>
        <fullName evidence="1">Uncharacterized protein</fullName>
    </submittedName>
</protein>
<sequence length="51" mass="5952">MWMVLHVNVLNLHAAYDFFQVAKCAPNSKDIFVKDDYFREPVIGMEIKHVA</sequence>
<reference evidence="2" key="1">
    <citation type="journal article" date="2019" name="Int. J. Syst. Evol. Microbiol.">
        <title>The Global Catalogue of Microorganisms (GCM) 10K type strain sequencing project: providing services to taxonomists for standard genome sequencing and annotation.</title>
        <authorList>
            <consortium name="The Broad Institute Genomics Platform"/>
            <consortium name="The Broad Institute Genome Sequencing Center for Infectious Disease"/>
            <person name="Wu L."/>
            <person name="Ma J."/>
        </authorList>
    </citation>
    <scope>NUCLEOTIDE SEQUENCE [LARGE SCALE GENOMIC DNA]</scope>
    <source>
        <strain evidence="2">JCM 16956</strain>
    </source>
</reference>
<dbReference type="Proteomes" id="UP001501000">
    <property type="component" value="Unassembled WGS sequence"/>
</dbReference>
<name>A0ABP7M9F0_9ACTN</name>
<evidence type="ECO:0000313" key="2">
    <source>
        <dbReference type="Proteomes" id="UP001501000"/>
    </source>
</evidence>
<accession>A0ABP7M9F0</accession>
<gene>
    <name evidence="1" type="ORF">GCM10022244_29360</name>
</gene>